<accession>A0A109BP42</accession>
<dbReference type="Gene3D" id="1.10.600.10">
    <property type="entry name" value="Farnesyl Diphosphate Synthase"/>
    <property type="match status" value="1"/>
</dbReference>
<organism evidence="1 2">
    <name type="scientific">Hyphomicrobium sulfonivorans</name>
    <dbReference type="NCBI Taxonomy" id="121290"/>
    <lineage>
        <taxon>Bacteria</taxon>
        <taxon>Pseudomonadati</taxon>
        <taxon>Pseudomonadota</taxon>
        <taxon>Alphaproteobacteria</taxon>
        <taxon>Hyphomicrobiales</taxon>
        <taxon>Hyphomicrobiaceae</taxon>
        <taxon>Hyphomicrobium</taxon>
    </lineage>
</organism>
<reference evidence="1 2" key="1">
    <citation type="submission" date="2015-10" db="EMBL/GenBank/DDBJ databases">
        <title>Transcriptomic analysis of a linuron degrading triple-species bacterial consortium.</title>
        <authorList>
            <person name="Albers P."/>
        </authorList>
    </citation>
    <scope>NUCLEOTIDE SEQUENCE [LARGE SCALE GENOMIC DNA]</scope>
    <source>
        <strain evidence="1 2">WDL6</strain>
    </source>
</reference>
<gene>
    <name evidence="1" type="ORF">APY04_0420</name>
</gene>
<evidence type="ECO:0000313" key="1">
    <source>
        <dbReference type="EMBL" id="KWT71567.1"/>
    </source>
</evidence>
<dbReference type="Pfam" id="PF00494">
    <property type="entry name" value="SQS_PSY"/>
    <property type="match status" value="1"/>
</dbReference>
<dbReference type="STRING" id="121290.APY04_0420"/>
<dbReference type="SUPFAM" id="SSF48576">
    <property type="entry name" value="Terpenoid synthases"/>
    <property type="match status" value="1"/>
</dbReference>
<keyword evidence="2" id="KW-1185">Reference proteome</keyword>
<dbReference type="EMBL" id="LMTR01000020">
    <property type="protein sequence ID" value="KWT71567.1"/>
    <property type="molecule type" value="Genomic_DNA"/>
</dbReference>
<name>A0A109BP42_HYPSL</name>
<comment type="caution">
    <text evidence="1">The sequence shown here is derived from an EMBL/GenBank/DDBJ whole genome shotgun (WGS) entry which is preliminary data.</text>
</comment>
<dbReference type="InterPro" id="IPR008949">
    <property type="entry name" value="Isoprenoid_synthase_dom_sf"/>
</dbReference>
<dbReference type="Proteomes" id="UP000059074">
    <property type="component" value="Unassembled WGS sequence"/>
</dbReference>
<sequence>MRDEARALDYDRYLAALLAPVLARQNLITLAAFHGEIARIPLQVREPAMAEIRLQWWRDVMDEIASDASAPAHAQNDENEAAIGMPLADAVRRAVCAGGIDVALLGSIVDTYDHLLYGGDLAASGAVSAFAAGSQGAAFSLGVAALGEDAGAPECDALIAAAGQAFGRVQLLRALPVLCALGRNPFGSNDLDAVVAELRTEARAWLVEARARFKDVPRGVLPAMLPLALVEPYLKAFERLGDRCVTTEANVSPLTRVWRIYWAYRRGRF</sequence>
<dbReference type="PATRIC" id="fig|121290.4.peg.2314"/>
<dbReference type="AlphaFoldDB" id="A0A109BP42"/>
<dbReference type="InterPro" id="IPR002060">
    <property type="entry name" value="Squ/phyt_synthse"/>
</dbReference>
<protein>
    <submittedName>
        <fullName evidence="1">Phytoene/squalene synthetase-like protein</fullName>
    </submittedName>
</protein>
<proteinExistence type="predicted"/>
<evidence type="ECO:0000313" key="2">
    <source>
        <dbReference type="Proteomes" id="UP000059074"/>
    </source>
</evidence>